<keyword evidence="4 10" id="KW-0812">Transmembrane</keyword>
<dbReference type="SUPFAM" id="SSF56954">
    <property type="entry name" value="Outer membrane efflux proteins (OEP)"/>
    <property type="match status" value="1"/>
</dbReference>
<proteinExistence type="inferred from homology"/>
<evidence type="ECO:0000256" key="10">
    <source>
        <dbReference type="RuleBase" id="RU362097"/>
    </source>
</evidence>
<reference evidence="11 12" key="1">
    <citation type="submission" date="2015-03" db="EMBL/GenBank/DDBJ databases">
        <authorList>
            <person name="Krishnan R."/>
            <person name="Midha S."/>
            <person name="Patil P.B."/>
            <person name="Rameshkumar N."/>
        </authorList>
    </citation>
    <scope>NUCLEOTIDE SEQUENCE [LARGE SCALE GENOMIC DNA]</scope>
    <source>
        <strain evidence="11 12">L1E11</strain>
    </source>
</reference>
<comment type="subcellular location">
    <subcellularLocation>
        <location evidence="10">Cell outer membrane</location>
        <topology evidence="10">Lipid-anchor</topology>
    </subcellularLocation>
    <subcellularLocation>
        <location evidence="1">Membrane</location>
    </subcellularLocation>
</comment>
<evidence type="ECO:0000256" key="4">
    <source>
        <dbReference type="ARBA" id="ARBA00022692"/>
    </source>
</evidence>
<protein>
    <submittedName>
        <fullName evidence="11">Multidrug transporter</fullName>
    </submittedName>
</protein>
<evidence type="ECO:0000256" key="7">
    <source>
        <dbReference type="ARBA" id="ARBA00023139"/>
    </source>
</evidence>
<evidence type="ECO:0000256" key="1">
    <source>
        <dbReference type="ARBA" id="ARBA00004370"/>
    </source>
</evidence>
<evidence type="ECO:0000256" key="6">
    <source>
        <dbReference type="ARBA" id="ARBA00023136"/>
    </source>
</evidence>
<feature type="chain" id="PRO_5044953033" evidence="10">
    <location>
        <begin position="30"/>
        <end position="495"/>
    </location>
</feature>
<evidence type="ECO:0000313" key="11">
    <source>
        <dbReference type="EMBL" id="PXF29059.1"/>
    </source>
</evidence>
<dbReference type="Proteomes" id="UP000248090">
    <property type="component" value="Unassembled WGS sequence"/>
</dbReference>
<evidence type="ECO:0000256" key="3">
    <source>
        <dbReference type="ARBA" id="ARBA00022452"/>
    </source>
</evidence>
<evidence type="ECO:0000256" key="9">
    <source>
        <dbReference type="ARBA" id="ARBA00037313"/>
    </source>
</evidence>
<dbReference type="PANTHER" id="PTHR30203:SF20">
    <property type="entry name" value="MULTIDRUG RESISTANCE OUTER MEMBRANE PROTEIN MDTP-RELATED"/>
    <property type="match status" value="1"/>
</dbReference>
<feature type="signal peptide" evidence="10">
    <location>
        <begin position="1"/>
        <end position="29"/>
    </location>
</feature>
<dbReference type="NCBIfam" id="TIGR01845">
    <property type="entry name" value="outer_NodT"/>
    <property type="match status" value="1"/>
</dbReference>
<dbReference type="Gene3D" id="1.20.1600.10">
    <property type="entry name" value="Outer membrane efflux proteins (OEP)"/>
    <property type="match status" value="1"/>
</dbReference>
<accession>A0ABX5LQW6</accession>
<sequence length="495" mass="52788">MKPLPHNRLPPLNHCCLALLLGVTLAGCASVPDLGQLPELNTTQQLPSKHSLSNSLPMSNTESPWTEQSWWQRYADPQLNELIAQALQDAPDLQTARARILKAAGYAQQAGASLLPAVNLDTSVSRLKQSYNNGVPEAVVPQNFNNASRAALDFSYELDFWGKNRAAVAAATSELAAAQAEAAQTRLVLTTAIASAYAELARLHADRDAAQQAVTVRQHSLTLLQSRQRNGLETMASVRQAESRLAEAKADLLAADEAIVMQRYQLTALAGVGPDRALSITRPTIDLSQQQTLPSDLDAELIGHRPDLVAARQRVEAAAKGIEVARAGFMPNVNLSAYVGMQSLGSLDLLTQGGSEIAGIGPAISLPIFRGGQLQGAYRVARADYDSAVASYNQTLLQALHDVVSAVTQQHLLTPQLQQRQAALETAEEAYKLTDARYEGGLASYLAVLTAEDGVIASRRALADLQSQSFALDVALIKALGGGYHAASQSSASHQ</sequence>
<name>A0ABX5LQW6_9GAMM</name>
<dbReference type="PANTHER" id="PTHR30203">
    <property type="entry name" value="OUTER MEMBRANE CATION EFFLUX PROTEIN"/>
    <property type="match status" value="1"/>
</dbReference>
<organism evidence="11 12">
    <name type="scientific">Pokkaliibacter plantistimulans</name>
    <dbReference type="NCBI Taxonomy" id="1635171"/>
    <lineage>
        <taxon>Bacteria</taxon>
        <taxon>Pseudomonadati</taxon>
        <taxon>Pseudomonadota</taxon>
        <taxon>Gammaproteobacteria</taxon>
        <taxon>Oceanospirillales</taxon>
        <taxon>Balneatrichaceae</taxon>
        <taxon>Pokkaliibacter</taxon>
    </lineage>
</organism>
<keyword evidence="7 10" id="KW-0564">Palmitate</keyword>
<evidence type="ECO:0000313" key="12">
    <source>
        <dbReference type="Proteomes" id="UP000248090"/>
    </source>
</evidence>
<dbReference type="InterPro" id="IPR010131">
    <property type="entry name" value="MdtP/NodT-like"/>
</dbReference>
<keyword evidence="12" id="KW-1185">Reference proteome</keyword>
<dbReference type="RefSeq" id="WP_110189534.1">
    <property type="nucleotide sequence ID" value="NZ_CP177354.1"/>
</dbReference>
<evidence type="ECO:0000256" key="8">
    <source>
        <dbReference type="ARBA" id="ARBA00023288"/>
    </source>
</evidence>
<comment type="caution">
    <text evidence="11">The sequence shown here is derived from an EMBL/GenBank/DDBJ whole genome shotgun (WGS) entry which is preliminary data.</text>
</comment>
<dbReference type="EMBL" id="LAPT01000128">
    <property type="protein sequence ID" value="PXF29059.1"/>
    <property type="molecule type" value="Genomic_DNA"/>
</dbReference>
<gene>
    <name evidence="11" type="ORF">WH50_22760</name>
</gene>
<evidence type="ECO:0000256" key="5">
    <source>
        <dbReference type="ARBA" id="ARBA00022729"/>
    </source>
</evidence>
<keyword evidence="8 10" id="KW-0449">Lipoprotein</keyword>
<dbReference type="InterPro" id="IPR003423">
    <property type="entry name" value="OMP_efflux"/>
</dbReference>
<dbReference type="Pfam" id="PF02321">
    <property type="entry name" value="OEP"/>
    <property type="match status" value="2"/>
</dbReference>
<keyword evidence="6 10" id="KW-0472">Membrane</keyword>
<evidence type="ECO:0000256" key="2">
    <source>
        <dbReference type="ARBA" id="ARBA00007613"/>
    </source>
</evidence>
<keyword evidence="3 10" id="KW-1134">Transmembrane beta strand</keyword>
<comment type="similarity">
    <text evidence="2 10">Belongs to the outer membrane factor (OMF) (TC 1.B.17) family.</text>
</comment>
<keyword evidence="5 10" id="KW-0732">Signal</keyword>
<comment type="function">
    <text evidence="9">Could be involved in resistance to puromycin, acriflavine and tetraphenylarsonium chloride.</text>
</comment>
<dbReference type="PROSITE" id="PS51257">
    <property type="entry name" value="PROKAR_LIPOPROTEIN"/>
    <property type="match status" value="1"/>
</dbReference>
<dbReference type="Gene3D" id="2.20.200.10">
    <property type="entry name" value="Outer membrane efflux proteins (OEP)"/>
    <property type="match status" value="1"/>
</dbReference>